<dbReference type="GO" id="GO:0006457">
    <property type="term" value="P:protein folding"/>
    <property type="evidence" value="ECO:0007669"/>
    <property type="project" value="InterPro"/>
</dbReference>
<dbReference type="EMBL" id="MVGC01000120">
    <property type="protein sequence ID" value="RJE23455.1"/>
    <property type="molecule type" value="Genomic_DNA"/>
</dbReference>
<dbReference type="Gene3D" id="1.10.287.370">
    <property type="match status" value="1"/>
</dbReference>
<dbReference type="GO" id="GO:0051087">
    <property type="term" value="F:protein-folding chaperone binding"/>
    <property type="evidence" value="ECO:0007669"/>
    <property type="project" value="TreeGrafter"/>
</dbReference>
<dbReference type="PANTHER" id="PTHR21431:SF0">
    <property type="entry name" value="PREFOLDIN SUBUNIT 6"/>
    <property type="match status" value="1"/>
</dbReference>
<dbReference type="InterPro" id="IPR009053">
    <property type="entry name" value="Prefoldin"/>
</dbReference>
<dbReference type="Proteomes" id="UP000266188">
    <property type="component" value="Unassembled WGS sequence"/>
</dbReference>
<evidence type="ECO:0000256" key="3">
    <source>
        <dbReference type="SAM" id="Coils"/>
    </source>
</evidence>
<dbReference type="GO" id="GO:0005737">
    <property type="term" value="C:cytoplasm"/>
    <property type="evidence" value="ECO:0007669"/>
    <property type="project" value="TreeGrafter"/>
</dbReference>
<evidence type="ECO:0000256" key="4">
    <source>
        <dbReference type="SAM" id="MobiDB-lite"/>
    </source>
</evidence>
<feature type="compositionally biased region" description="Basic and acidic residues" evidence="4">
    <location>
        <begin position="94"/>
        <end position="107"/>
    </location>
</feature>
<keyword evidence="3" id="KW-0175">Coiled coil</keyword>
<protein>
    <submittedName>
        <fullName evidence="5">Prefoldin subunit 6</fullName>
    </submittedName>
</protein>
<evidence type="ECO:0000313" key="6">
    <source>
        <dbReference type="Proteomes" id="UP000266188"/>
    </source>
</evidence>
<comment type="similarity">
    <text evidence="1">Belongs to the prefoldin subunit beta family.</text>
</comment>
<evidence type="ECO:0000256" key="1">
    <source>
        <dbReference type="ARBA" id="ARBA00008045"/>
    </source>
</evidence>
<dbReference type="Pfam" id="PF01920">
    <property type="entry name" value="Prefoldin_2"/>
    <property type="match status" value="1"/>
</dbReference>
<accession>A0A3A2ZZW8</accession>
<dbReference type="GO" id="GO:0051131">
    <property type="term" value="P:chaperone-mediated protein complex assembly"/>
    <property type="evidence" value="ECO:0007669"/>
    <property type="project" value="TreeGrafter"/>
</dbReference>
<dbReference type="STRING" id="2070753.A0A3A2ZZW8"/>
<sequence>MADPQKHLQALSEEYQKVQSDLDGLVEARQKLESQQQENKGVQNEFATLDDDANIFKLIGPVLLKQDKNEAERTVNGRLEFIEKEIKRIESQIKEAEEKGDKKRTEVGNHLMVPKSASNPYSDARLDHPSPNSGPTTSSRCFRIGVNVIAGFKVNYMRIWKHYAFDWKEAFMYPWLRF</sequence>
<gene>
    <name evidence="5" type="ORF">PHISCL_04213</name>
</gene>
<dbReference type="FunFam" id="1.10.287.370:FF:000003">
    <property type="entry name" value="Prefoldin subunit 6"/>
    <property type="match status" value="1"/>
</dbReference>
<name>A0A3A2ZZW8_9EURO</name>
<dbReference type="GO" id="GO:0016272">
    <property type="term" value="C:prefoldin complex"/>
    <property type="evidence" value="ECO:0007669"/>
    <property type="project" value="InterPro"/>
</dbReference>
<comment type="caution">
    <text evidence="5">The sequence shown here is derived from an EMBL/GenBank/DDBJ whole genome shotgun (WGS) entry which is preliminary data.</text>
</comment>
<evidence type="ECO:0000313" key="5">
    <source>
        <dbReference type="EMBL" id="RJE23455.1"/>
    </source>
</evidence>
<proteinExistence type="inferred from homology"/>
<dbReference type="SUPFAM" id="SSF46579">
    <property type="entry name" value="Prefoldin"/>
    <property type="match status" value="1"/>
</dbReference>
<keyword evidence="6" id="KW-1185">Reference proteome</keyword>
<dbReference type="PANTHER" id="PTHR21431">
    <property type="entry name" value="PREFOLDIN SUBUNIT 6"/>
    <property type="match status" value="1"/>
</dbReference>
<keyword evidence="2" id="KW-0143">Chaperone</keyword>
<organism evidence="5 6">
    <name type="scientific">Aspergillus sclerotialis</name>
    <dbReference type="NCBI Taxonomy" id="2070753"/>
    <lineage>
        <taxon>Eukaryota</taxon>
        <taxon>Fungi</taxon>
        <taxon>Dikarya</taxon>
        <taxon>Ascomycota</taxon>
        <taxon>Pezizomycotina</taxon>
        <taxon>Eurotiomycetes</taxon>
        <taxon>Eurotiomycetidae</taxon>
        <taxon>Eurotiales</taxon>
        <taxon>Aspergillaceae</taxon>
        <taxon>Aspergillus</taxon>
        <taxon>Aspergillus subgen. Polypaecilum</taxon>
    </lineage>
</organism>
<feature type="region of interest" description="Disordered" evidence="4">
    <location>
        <begin position="94"/>
        <end position="137"/>
    </location>
</feature>
<dbReference type="GO" id="GO:0051082">
    <property type="term" value="F:unfolded protein binding"/>
    <property type="evidence" value="ECO:0007669"/>
    <property type="project" value="InterPro"/>
</dbReference>
<reference evidence="6" key="1">
    <citation type="submission" date="2017-02" db="EMBL/GenBank/DDBJ databases">
        <authorList>
            <person name="Tafer H."/>
            <person name="Lopandic K."/>
        </authorList>
    </citation>
    <scope>NUCLEOTIDE SEQUENCE [LARGE SCALE GENOMIC DNA]</scope>
    <source>
        <strain evidence="6">CBS 366.77</strain>
    </source>
</reference>
<dbReference type="OrthoDB" id="248120at2759"/>
<evidence type="ECO:0000256" key="2">
    <source>
        <dbReference type="ARBA" id="ARBA00023186"/>
    </source>
</evidence>
<feature type="coiled-coil region" evidence="3">
    <location>
        <begin position="8"/>
        <end position="52"/>
    </location>
</feature>
<dbReference type="CDD" id="cd23161">
    <property type="entry name" value="Prefoldin_6"/>
    <property type="match status" value="1"/>
</dbReference>
<dbReference type="AlphaFoldDB" id="A0A3A2ZZW8"/>
<dbReference type="InterPro" id="IPR002777">
    <property type="entry name" value="PFD_beta-like"/>
</dbReference>